<name>A0A1G7FSE7_9RHOB</name>
<evidence type="ECO:0000313" key="2">
    <source>
        <dbReference type="Proteomes" id="UP000182284"/>
    </source>
</evidence>
<sequence>MSDPRRFFIRHVVRVTEGQSLPQAAVSAGADPEAPLVGIPVAAF</sequence>
<gene>
    <name evidence="1" type="ORF">SAMN04488117_101224</name>
</gene>
<evidence type="ECO:0000313" key="1">
    <source>
        <dbReference type="EMBL" id="SDE78830.1"/>
    </source>
</evidence>
<reference evidence="1 2" key="1">
    <citation type="submission" date="2016-10" db="EMBL/GenBank/DDBJ databases">
        <authorList>
            <person name="de Groot N.N."/>
        </authorList>
    </citation>
    <scope>NUCLEOTIDE SEQUENCE [LARGE SCALE GENOMIC DNA]</scope>
    <source>
        <strain evidence="1 2">DSM 27375</strain>
    </source>
</reference>
<proteinExistence type="predicted"/>
<accession>A0A1G7FSE7</accession>
<dbReference type="AlphaFoldDB" id="A0A1G7FSE7"/>
<dbReference type="Proteomes" id="UP000182284">
    <property type="component" value="Unassembled WGS sequence"/>
</dbReference>
<protein>
    <submittedName>
        <fullName evidence="1">Uncharacterized protein</fullName>
    </submittedName>
</protein>
<dbReference type="EMBL" id="FNBL01000001">
    <property type="protein sequence ID" value="SDE78830.1"/>
    <property type="molecule type" value="Genomic_DNA"/>
</dbReference>
<organism evidence="1 2">
    <name type="scientific">Celeribacter baekdonensis</name>
    <dbReference type="NCBI Taxonomy" id="875171"/>
    <lineage>
        <taxon>Bacteria</taxon>
        <taxon>Pseudomonadati</taxon>
        <taxon>Pseudomonadota</taxon>
        <taxon>Alphaproteobacteria</taxon>
        <taxon>Rhodobacterales</taxon>
        <taxon>Roseobacteraceae</taxon>
        <taxon>Celeribacter</taxon>
    </lineage>
</organism>